<protein>
    <submittedName>
        <fullName evidence="2">LacI family transcriptional regulator</fullName>
    </submittedName>
</protein>
<name>A0A5E4Z1V8_9BURK</name>
<dbReference type="Pfam" id="PF03401">
    <property type="entry name" value="TctC"/>
    <property type="match status" value="1"/>
</dbReference>
<dbReference type="EMBL" id="CABPRZ010000029">
    <property type="protein sequence ID" value="VVE54565.1"/>
    <property type="molecule type" value="Genomic_DNA"/>
</dbReference>
<accession>A0A5E4Z1V8</accession>
<evidence type="ECO:0000313" key="3">
    <source>
        <dbReference type="Proteomes" id="UP000414233"/>
    </source>
</evidence>
<dbReference type="InterPro" id="IPR005064">
    <property type="entry name" value="BUG"/>
</dbReference>
<sequence length="364" mass="38424">MNSRYLTSTISKLVANGLTRIIGRQVDITAGVNLARRHAIRRRMSAALAMWAFAVVPLYTNSANAADWPTNPVHLVIPFAAGGATDSLGRALARELGKQWKQPVIVDNRPGAGGAVGADVVAKSAPDGYTLLLASGSMFTVNPFIYKKLPYSAASFEMITKVASGPMVVTVNAQVPAKSLKELISYAKANPGKLSFCSAGIGSQVHMAGEAFADASGINIVHVPYKGEGPAYSDLMAGVVEMTVGNINAIAPLLKTGKLRALAVTSKERSPMLADVPTVAEAGLPGFTFSGWFALMAPAGTPKELTSKMYADVERAVADADMQRYLATLGMTKTLSPKGTLADEVVQESVRWKILVSKRKISAN</sequence>
<dbReference type="SUPFAM" id="SSF53850">
    <property type="entry name" value="Periplasmic binding protein-like II"/>
    <property type="match status" value="1"/>
</dbReference>
<gene>
    <name evidence="2" type="ORF">PTE30175_04840</name>
</gene>
<dbReference type="PANTHER" id="PTHR42928:SF5">
    <property type="entry name" value="BLR1237 PROTEIN"/>
    <property type="match status" value="1"/>
</dbReference>
<dbReference type="Gene3D" id="3.40.190.10">
    <property type="entry name" value="Periplasmic binding protein-like II"/>
    <property type="match status" value="1"/>
</dbReference>
<dbReference type="InterPro" id="IPR042100">
    <property type="entry name" value="Bug_dom1"/>
</dbReference>
<dbReference type="CDD" id="cd07012">
    <property type="entry name" value="PBP2_Bug_TTT"/>
    <property type="match status" value="1"/>
</dbReference>
<dbReference type="Gene3D" id="3.40.190.150">
    <property type="entry name" value="Bordetella uptake gene, domain 1"/>
    <property type="match status" value="1"/>
</dbReference>
<organism evidence="2 3">
    <name type="scientific">Pandoraea terrae</name>
    <dbReference type="NCBI Taxonomy" id="1537710"/>
    <lineage>
        <taxon>Bacteria</taxon>
        <taxon>Pseudomonadati</taxon>
        <taxon>Pseudomonadota</taxon>
        <taxon>Betaproteobacteria</taxon>
        <taxon>Burkholderiales</taxon>
        <taxon>Burkholderiaceae</taxon>
        <taxon>Pandoraea</taxon>
    </lineage>
</organism>
<evidence type="ECO:0000313" key="2">
    <source>
        <dbReference type="EMBL" id="VVE54565.1"/>
    </source>
</evidence>
<dbReference type="AlphaFoldDB" id="A0A5E4Z1V8"/>
<reference evidence="2 3" key="1">
    <citation type="submission" date="2019-08" db="EMBL/GenBank/DDBJ databases">
        <authorList>
            <person name="Peeters C."/>
        </authorList>
    </citation>
    <scope>NUCLEOTIDE SEQUENCE [LARGE SCALE GENOMIC DNA]</scope>
    <source>
        <strain evidence="2 3">LMG 30175</strain>
    </source>
</reference>
<dbReference type="PIRSF" id="PIRSF017082">
    <property type="entry name" value="YflP"/>
    <property type="match status" value="1"/>
</dbReference>
<keyword evidence="3" id="KW-1185">Reference proteome</keyword>
<dbReference type="Proteomes" id="UP000414233">
    <property type="component" value="Unassembled WGS sequence"/>
</dbReference>
<comment type="similarity">
    <text evidence="1">Belongs to the UPF0065 (bug) family.</text>
</comment>
<proteinExistence type="inferred from homology"/>
<dbReference type="PANTHER" id="PTHR42928">
    <property type="entry name" value="TRICARBOXYLATE-BINDING PROTEIN"/>
    <property type="match status" value="1"/>
</dbReference>
<evidence type="ECO:0000256" key="1">
    <source>
        <dbReference type="ARBA" id="ARBA00006987"/>
    </source>
</evidence>